<feature type="region of interest" description="Disordered" evidence="1">
    <location>
        <begin position="304"/>
        <end position="349"/>
    </location>
</feature>
<feature type="signal peptide" evidence="2">
    <location>
        <begin position="1"/>
        <end position="25"/>
    </location>
</feature>
<name>A0A2N7K2S6_9VIBR</name>
<dbReference type="Proteomes" id="UP000235406">
    <property type="component" value="Unassembled WGS sequence"/>
</dbReference>
<organism evidence="3 4">
    <name type="scientific">Vibrio lentus</name>
    <dbReference type="NCBI Taxonomy" id="136468"/>
    <lineage>
        <taxon>Bacteria</taxon>
        <taxon>Pseudomonadati</taxon>
        <taxon>Pseudomonadota</taxon>
        <taxon>Gammaproteobacteria</taxon>
        <taxon>Vibrionales</taxon>
        <taxon>Vibrionaceae</taxon>
        <taxon>Vibrio</taxon>
    </lineage>
</organism>
<dbReference type="AlphaFoldDB" id="A0A2N7K2S6"/>
<evidence type="ECO:0000256" key="1">
    <source>
        <dbReference type="SAM" id="MobiDB-lite"/>
    </source>
</evidence>
<feature type="compositionally biased region" description="Polar residues" evidence="1">
    <location>
        <begin position="309"/>
        <end position="322"/>
    </location>
</feature>
<feature type="chain" id="PRO_5014970258" evidence="2">
    <location>
        <begin position="26"/>
        <end position="773"/>
    </location>
</feature>
<dbReference type="RefSeq" id="WP_102435877.1">
    <property type="nucleotide sequence ID" value="NZ_CAWNVI010000121.1"/>
</dbReference>
<comment type="caution">
    <text evidence="3">The sequence shown here is derived from an EMBL/GenBank/DDBJ whole genome shotgun (WGS) entry which is preliminary data.</text>
</comment>
<keyword evidence="2" id="KW-0732">Signal</keyword>
<feature type="compositionally biased region" description="Basic residues" evidence="1">
    <location>
        <begin position="325"/>
        <end position="349"/>
    </location>
</feature>
<proteinExistence type="predicted"/>
<accession>A0A2N7K2S6</accession>
<evidence type="ECO:0000313" key="3">
    <source>
        <dbReference type="EMBL" id="PMM68381.1"/>
    </source>
</evidence>
<dbReference type="OrthoDB" id="5809593at2"/>
<gene>
    <name evidence="3" type="ORF">BCT49_08695</name>
</gene>
<dbReference type="EMBL" id="MCZK01000121">
    <property type="protein sequence ID" value="PMM68381.1"/>
    <property type="molecule type" value="Genomic_DNA"/>
</dbReference>
<protein>
    <submittedName>
        <fullName evidence="3">Uncharacterized protein</fullName>
    </submittedName>
</protein>
<sequence length="773" mass="87632">MKKHFNLLISALPFTFLALPNASSANYTIVLPSQHERGFNLQGASVSANDVIDWELNNSDLVFGAYEDKSTNEKANTIGYMYNQKLELNSGELENEIRNIAEQNSFDYEDFFLHFAEDTILAELDTTHGENTILNRKPMLVGYTADEMHAGFALYQQPPWDADVFEYVEQGGALYVYHSEQFNSLTFEFSRYAQGGKFRIEYPSSIDAQGKVTSWSNVAITKDNTLNMAQNQSVNWRVPSDWMRANTHDGSGQSYGGGQYFGSTFVRDGGRLYVVRVRWQGSQGDVRPRLNRIQLKNSFPKIDTKALPTLTTKSNSQSPSEAKSQHKTKSHNGTKSHHKTKSHNKTGQWRKIRGFDQSADLNQDNYLSSNEYKNRNNKSATARFRWESRVIPFGRMWGVNSSWALTNLANPDLLRSIRSYYTKHWAQQGLNGAYNDDTNKLLGSNQFEVYSGGTIQELGLVVGSDEADKRYKEQFADFLKQLSANDDELSIGLNIGTANLYSRNGQSHLMDSGNLYFREHYLFPSTGFSGYAGVSKFWDNSALAYAGSSVIYQATTRFGRIQYLDNSEENWQQDKYSTLAIYYLNHHPKHSYFNQWNNSYVYGSNNTTADNFWKAGIPKNIAYKPTGLLKVDLGPPSNHIPKGFQPISLMLSTSTPKPADYTIVSDSSQDQVTHADLPNGEVSLLPTYTYFLYQSDENIVENGPKDMVLAREFEHGRVLYRTDFYGKNVDFYATPKINIQLEKPMKPVDVNGKVGEYVDEIQIGGYQGLFLLY</sequence>
<reference evidence="4" key="1">
    <citation type="submission" date="2016-07" db="EMBL/GenBank/DDBJ databases">
        <title>Nontailed viruses are major unrecognized killers of bacteria in the ocean.</title>
        <authorList>
            <person name="Kauffman K."/>
            <person name="Hussain F."/>
            <person name="Yang J."/>
            <person name="Arevalo P."/>
            <person name="Brown J."/>
            <person name="Cutler M."/>
            <person name="Kelly L."/>
            <person name="Polz M.F."/>
        </authorList>
    </citation>
    <scope>NUCLEOTIDE SEQUENCE [LARGE SCALE GENOMIC DNA]</scope>
    <source>
        <strain evidence="4">10N.261.46.F8</strain>
    </source>
</reference>
<evidence type="ECO:0000313" key="4">
    <source>
        <dbReference type="Proteomes" id="UP000235406"/>
    </source>
</evidence>
<evidence type="ECO:0000256" key="2">
    <source>
        <dbReference type="SAM" id="SignalP"/>
    </source>
</evidence>